<proteinExistence type="predicted"/>
<reference evidence="2" key="1">
    <citation type="journal article" date="2020" name="Stud. Mycol.">
        <title>101 Dothideomycetes genomes: a test case for predicting lifestyles and emergence of pathogens.</title>
        <authorList>
            <person name="Haridas S."/>
            <person name="Albert R."/>
            <person name="Binder M."/>
            <person name="Bloem J."/>
            <person name="Labutti K."/>
            <person name="Salamov A."/>
            <person name="Andreopoulos B."/>
            <person name="Baker S."/>
            <person name="Barry K."/>
            <person name="Bills G."/>
            <person name="Bluhm B."/>
            <person name="Cannon C."/>
            <person name="Castanera R."/>
            <person name="Culley D."/>
            <person name="Daum C."/>
            <person name="Ezra D."/>
            <person name="Gonzalez J."/>
            <person name="Henrissat B."/>
            <person name="Kuo A."/>
            <person name="Liang C."/>
            <person name="Lipzen A."/>
            <person name="Lutzoni F."/>
            <person name="Magnuson J."/>
            <person name="Mondo S."/>
            <person name="Nolan M."/>
            <person name="Ohm R."/>
            <person name="Pangilinan J."/>
            <person name="Park H.-J."/>
            <person name="Ramirez L."/>
            <person name="Alfaro M."/>
            <person name="Sun H."/>
            <person name="Tritt A."/>
            <person name="Yoshinaga Y."/>
            <person name="Zwiers L.-H."/>
            <person name="Turgeon B."/>
            <person name="Goodwin S."/>
            <person name="Spatafora J."/>
            <person name="Crous P."/>
            <person name="Grigoriev I."/>
        </authorList>
    </citation>
    <scope>NUCLEOTIDE SEQUENCE</scope>
    <source>
        <strain evidence="2">CBS 115976</strain>
    </source>
</reference>
<keyword evidence="3" id="KW-1185">Reference proteome</keyword>
<dbReference type="PANTHER" id="PTHR35184">
    <property type="entry name" value="YALI0C10208P"/>
    <property type="match status" value="1"/>
</dbReference>
<evidence type="ECO:0000256" key="1">
    <source>
        <dbReference type="SAM" id="Phobius"/>
    </source>
</evidence>
<dbReference type="InterPro" id="IPR021460">
    <property type="entry name" value="DUF3112"/>
</dbReference>
<accession>A0A6A6UE89</accession>
<feature type="non-terminal residue" evidence="2">
    <location>
        <position position="1"/>
    </location>
</feature>
<dbReference type="AlphaFoldDB" id="A0A6A6UE89"/>
<feature type="transmembrane region" description="Helical" evidence="1">
    <location>
        <begin position="57"/>
        <end position="78"/>
    </location>
</feature>
<feature type="non-terminal residue" evidence="2">
    <location>
        <position position="303"/>
    </location>
</feature>
<dbReference type="EMBL" id="MU004234">
    <property type="protein sequence ID" value="KAF2669787.1"/>
    <property type="molecule type" value="Genomic_DNA"/>
</dbReference>
<feature type="transmembrane region" description="Helical" evidence="1">
    <location>
        <begin position="163"/>
        <end position="188"/>
    </location>
</feature>
<sequence length="303" mass="33924">GPPYAPTTWPLGGIPKPTVDIPVQSVFLFLYILSAITHMTIYQLNRRKGHKFLMSQLLFGFSMARIVTSIMRISSIALPHDISLAIAAQIFTAAGVLIIFIINLIFTQRLMRASHPDLGWHKFFSLAFKVLYAVVLIAIIMVITVVVQTFYTLNPRIRNIDRGIQLFGVTYFAIVSFIPIPIVLLGLVIPRRHNLDKFGAGRWRTKVRVLLLSAVLVCFGASYRAATSWKTPVPRTQPMPAYLNKGAFYIADFGVEIIVLFLYAFLRVDLRFHIPDGARGYGSYGSAHLPGKQLEEESRATTA</sequence>
<keyword evidence="1" id="KW-0472">Membrane</keyword>
<name>A0A6A6UE89_9PEZI</name>
<evidence type="ECO:0000313" key="3">
    <source>
        <dbReference type="Proteomes" id="UP000799302"/>
    </source>
</evidence>
<dbReference type="Pfam" id="PF11309">
    <property type="entry name" value="DUF3112"/>
    <property type="match status" value="1"/>
</dbReference>
<evidence type="ECO:0000313" key="2">
    <source>
        <dbReference type="EMBL" id="KAF2669787.1"/>
    </source>
</evidence>
<feature type="transmembrane region" description="Helical" evidence="1">
    <location>
        <begin position="126"/>
        <end position="151"/>
    </location>
</feature>
<feature type="transmembrane region" description="Helical" evidence="1">
    <location>
        <begin position="209"/>
        <end position="226"/>
    </location>
</feature>
<keyword evidence="1" id="KW-1133">Transmembrane helix</keyword>
<feature type="transmembrane region" description="Helical" evidence="1">
    <location>
        <begin position="26"/>
        <end position="45"/>
    </location>
</feature>
<dbReference type="OrthoDB" id="3357002at2759"/>
<protein>
    <submittedName>
        <fullName evidence="2">Uncharacterized protein</fullName>
    </submittedName>
</protein>
<feature type="transmembrane region" description="Helical" evidence="1">
    <location>
        <begin position="246"/>
        <end position="266"/>
    </location>
</feature>
<dbReference type="Proteomes" id="UP000799302">
    <property type="component" value="Unassembled WGS sequence"/>
</dbReference>
<feature type="transmembrane region" description="Helical" evidence="1">
    <location>
        <begin position="84"/>
        <end position="106"/>
    </location>
</feature>
<gene>
    <name evidence="2" type="ORF">BT63DRAFT_351659</name>
</gene>
<keyword evidence="1" id="KW-0812">Transmembrane</keyword>
<dbReference type="PANTHER" id="PTHR35184:SF1">
    <property type="entry name" value="INTEGRAL MEMBRANE PROTEIN"/>
    <property type="match status" value="1"/>
</dbReference>
<organism evidence="2 3">
    <name type="scientific">Microthyrium microscopicum</name>
    <dbReference type="NCBI Taxonomy" id="703497"/>
    <lineage>
        <taxon>Eukaryota</taxon>
        <taxon>Fungi</taxon>
        <taxon>Dikarya</taxon>
        <taxon>Ascomycota</taxon>
        <taxon>Pezizomycotina</taxon>
        <taxon>Dothideomycetes</taxon>
        <taxon>Dothideomycetes incertae sedis</taxon>
        <taxon>Microthyriales</taxon>
        <taxon>Microthyriaceae</taxon>
        <taxon>Microthyrium</taxon>
    </lineage>
</organism>